<dbReference type="RefSeq" id="WP_259661790.1">
    <property type="nucleotide sequence ID" value="NZ_JAHXRI010000010.1"/>
</dbReference>
<evidence type="ECO:0000259" key="3">
    <source>
        <dbReference type="Pfam" id="PF07859"/>
    </source>
</evidence>
<protein>
    <submittedName>
        <fullName evidence="4">Alpha/beta hydrolase</fullName>
    </submittedName>
</protein>
<keyword evidence="5" id="KW-1185">Reference proteome</keyword>
<dbReference type="PANTHER" id="PTHR48081:SF8">
    <property type="entry name" value="ALPHA_BETA HYDROLASE FOLD-3 DOMAIN-CONTAINING PROTEIN-RELATED"/>
    <property type="match status" value="1"/>
</dbReference>
<evidence type="ECO:0000256" key="2">
    <source>
        <dbReference type="ARBA" id="ARBA00022801"/>
    </source>
</evidence>
<evidence type="ECO:0000313" key="5">
    <source>
        <dbReference type="Proteomes" id="UP000739565"/>
    </source>
</evidence>
<proteinExistence type="inferred from homology"/>
<dbReference type="Proteomes" id="UP000739565">
    <property type="component" value="Unassembled WGS sequence"/>
</dbReference>
<dbReference type="GO" id="GO:0016787">
    <property type="term" value="F:hydrolase activity"/>
    <property type="evidence" value="ECO:0007669"/>
    <property type="project" value="UniProtKB-KW"/>
</dbReference>
<evidence type="ECO:0000256" key="1">
    <source>
        <dbReference type="ARBA" id="ARBA00010515"/>
    </source>
</evidence>
<organism evidence="4 5">
    <name type="scientific">Zwartia hollandica</name>
    <dbReference type="NCBI Taxonomy" id="324606"/>
    <lineage>
        <taxon>Bacteria</taxon>
        <taxon>Pseudomonadati</taxon>
        <taxon>Pseudomonadota</taxon>
        <taxon>Betaproteobacteria</taxon>
        <taxon>Burkholderiales</taxon>
        <taxon>Alcaligenaceae</taxon>
        <taxon>Zwartia</taxon>
    </lineage>
</organism>
<name>A0A953NBP6_9BURK</name>
<dbReference type="InterPro" id="IPR050300">
    <property type="entry name" value="GDXG_lipolytic_enzyme"/>
</dbReference>
<dbReference type="InterPro" id="IPR013094">
    <property type="entry name" value="AB_hydrolase_3"/>
</dbReference>
<dbReference type="PANTHER" id="PTHR48081">
    <property type="entry name" value="AB HYDROLASE SUPERFAMILY PROTEIN C4A8.06C"/>
    <property type="match status" value="1"/>
</dbReference>
<dbReference type="InterPro" id="IPR029058">
    <property type="entry name" value="AB_hydrolase_fold"/>
</dbReference>
<dbReference type="SUPFAM" id="SSF53474">
    <property type="entry name" value="alpha/beta-Hydrolases"/>
    <property type="match status" value="1"/>
</dbReference>
<comment type="similarity">
    <text evidence="1">Belongs to the 'GDXG' lipolytic enzyme family.</text>
</comment>
<evidence type="ECO:0000313" key="4">
    <source>
        <dbReference type="EMBL" id="MBZ1351387.1"/>
    </source>
</evidence>
<gene>
    <name evidence="4" type="ORF">KZZ10_12090</name>
</gene>
<dbReference type="AlphaFoldDB" id="A0A953NBP6"/>
<reference evidence="4" key="1">
    <citation type="submission" date="2021-07" db="EMBL/GenBank/DDBJ databases">
        <title>New genus and species of the family Alcaligenaceae.</title>
        <authorList>
            <person name="Hahn M.W."/>
        </authorList>
    </citation>
    <scope>NUCLEOTIDE SEQUENCE</scope>
    <source>
        <strain evidence="4">LF4-65</strain>
    </source>
</reference>
<feature type="domain" description="Alpha/beta hydrolase fold-3" evidence="3">
    <location>
        <begin position="81"/>
        <end position="287"/>
    </location>
</feature>
<dbReference type="Gene3D" id="3.40.50.1820">
    <property type="entry name" value="alpha/beta hydrolase"/>
    <property type="match status" value="1"/>
</dbReference>
<accession>A0A953NBP6</accession>
<dbReference type="FunFam" id="3.40.50.1820:FF:000089">
    <property type="entry name" value="Alpha/beta hydrolase"/>
    <property type="match status" value="1"/>
</dbReference>
<keyword evidence="2 4" id="KW-0378">Hydrolase</keyword>
<dbReference type="EMBL" id="JAHXRI010000010">
    <property type="protein sequence ID" value="MBZ1351387.1"/>
    <property type="molecule type" value="Genomic_DNA"/>
</dbReference>
<comment type="caution">
    <text evidence="4">The sequence shown here is derived from an EMBL/GenBank/DDBJ whole genome shotgun (WGS) entry which is preliminary data.</text>
</comment>
<dbReference type="Pfam" id="PF07859">
    <property type="entry name" value="Abhydrolase_3"/>
    <property type="match status" value="1"/>
</dbReference>
<sequence length="317" mass="34701">MLDPQAKALIDLVAEKGIPPMHASPPVEARQFYRERRFFSQPEPPEVAESKDIQVPGPLGPIPVRVIRPIGSKADAILPALVYYHGGGHVIGDLDTHDTLCRSLANLAGCSVLSIDYRMAPEHVMPAASDDCVAATKWIHSHAATLKIDPKRIAIGGDSAGGHLAAVVALTLKQDNGFKPVLQLLLYPVTDASQERESMRTNGEGYLLTRETMAYFFGHYMPEQWMRKDWRGSPMLAKDHSGLPPAMVITAGYDPLHDEGRDYADKLSAAGVPTQYICFARQIHGFIPMGRIIDEANTAVKLCAQTLRDHFLNATTS</sequence>